<dbReference type="InterPro" id="IPR003587">
    <property type="entry name" value="Hint_dom_N"/>
</dbReference>
<dbReference type="SUPFAM" id="SSF51294">
    <property type="entry name" value="Hedgehog/intein (Hint) domain"/>
    <property type="match status" value="1"/>
</dbReference>
<dbReference type="KEGG" id="slk:SLUN_25540"/>
<evidence type="ECO:0000259" key="3">
    <source>
        <dbReference type="SMART" id="SM00306"/>
    </source>
</evidence>
<keyword evidence="2" id="KW-1133">Transmembrane helix</keyword>
<dbReference type="Pfam" id="PF07591">
    <property type="entry name" value="PT-HINT"/>
    <property type="match status" value="1"/>
</dbReference>
<evidence type="ECO:0000313" key="5">
    <source>
        <dbReference type="Proteomes" id="UP000244201"/>
    </source>
</evidence>
<dbReference type="InterPro" id="IPR036844">
    <property type="entry name" value="Hint_dom_sf"/>
</dbReference>
<evidence type="ECO:0000313" key="4">
    <source>
        <dbReference type="EMBL" id="AVZ75047.1"/>
    </source>
</evidence>
<dbReference type="AlphaFoldDB" id="A0A2R4T7H6"/>
<keyword evidence="2" id="KW-0812">Transmembrane</keyword>
<protein>
    <recommendedName>
        <fullName evidence="3">Hint domain-containing protein</fullName>
    </recommendedName>
</protein>
<dbReference type="Gene3D" id="2.170.16.10">
    <property type="entry name" value="Hedgehog/Intein (Hint) domain"/>
    <property type="match status" value="1"/>
</dbReference>
<dbReference type="EMBL" id="CP026304">
    <property type="protein sequence ID" value="AVZ75047.1"/>
    <property type="molecule type" value="Genomic_DNA"/>
</dbReference>
<feature type="region of interest" description="Disordered" evidence="1">
    <location>
        <begin position="84"/>
        <end position="119"/>
    </location>
</feature>
<evidence type="ECO:0000256" key="2">
    <source>
        <dbReference type="SAM" id="Phobius"/>
    </source>
</evidence>
<name>A0A2R4T7H6_9ACTN</name>
<feature type="domain" description="Hint" evidence="3">
    <location>
        <begin position="271"/>
        <end position="372"/>
    </location>
</feature>
<dbReference type="CDD" id="cd00081">
    <property type="entry name" value="Hint"/>
    <property type="match status" value="1"/>
</dbReference>
<gene>
    <name evidence="4" type="ORF">SLUN_25540</name>
</gene>
<keyword evidence="2" id="KW-0472">Membrane</keyword>
<sequence length="554" mass="59809">MFMSRMGVVRQLRRRVRALLPRTDARALGLRKSQSGQTAVEYIGLVVVAIAIIGALVATGGVPEVGKAIGNKICQAVGGSCGVDGGGDPQAGDDQDQPGAPGRTGDPASDDVGDGGQKTQTQLDYEKALKDLQDAQRDEKSDQDKAIEAAKELAKILAEELGITDALDCITKGDMGACTETLVNVLLSLIGGAVGKLAAKYGAPWKWKKAVELVNKLKKHGGDLYDGLKGLIKNRKRVTEAEKKLADAQRKLDAEKKKPKDRDKPTTCPVSHSFLPGTPVLLADGRRIPIETVRIGDRVIATDPAGGATSARQVTDTITTSDDKDFTRLITRTTSGPAVITATGTHPFWSVDLHRWVDAGDIRPGTLLRTAAGTAVQVGAVESFVGRRTTHDLTVSGSHTYYVAVGDSSALVHNNDCVTKYKLKLKTRPANYGNPRQRAYQRRHAGDTEYQAEGGGEKVWADGFDSDTGELIDAKFVDKPDKSPFIKDSKAPDFIREKVDAEINDEFRRYAAVLKDKGTPVNKMRIVTNDPRAVEYFQDKLRQYGIPGQVVVKP</sequence>
<keyword evidence="5" id="KW-1185">Reference proteome</keyword>
<accession>A0A2R4T7H6</accession>
<dbReference type="InterPro" id="IPR028906">
    <property type="entry name" value="Tox-REase-2_dom"/>
</dbReference>
<evidence type="ECO:0000256" key="1">
    <source>
        <dbReference type="SAM" id="MobiDB-lite"/>
    </source>
</evidence>
<feature type="region of interest" description="Disordered" evidence="1">
    <location>
        <begin position="249"/>
        <end position="270"/>
    </location>
</feature>
<reference evidence="4 5" key="1">
    <citation type="submission" date="2018-01" db="EMBL/GenBank/DDBJ databases">
        <title>Complete genome sequence of Streptomyces lunaelactis MM109T, a Ferroverdin A producer isolated from cave moonmilk deposits.</title>
        <authorList>
            <person name="Naome A."/>
            <person name="Martinet L."/>
            <person name="Maciejewska M."/>
            <person name="Anderssen S."/>
            <person name="Adam D."/>
            <person name="Tenconi E."/>
            <person name="Deflandre B."/>
            <person name="Arguelles-Arias A."/>
            <person name="Calusinska M."/>
            <person name="Copieters W."/>
            <person name="Karim L."/>
            <person name="Hanikenne M."/>
            <person name="Baurain D."/>
            <person name="van Wezel G."/>
            <person name="Smargiasso N."/>
            <person name="de Pauw E."/>
            <person name="Delfosse P."/>
            <person name="Rigali S."/>
        </authorList>
    </citation>
    <scope>NUCLEOTIDE SEQUENCE [LARGE SCALE GENOMIC DNA]</scope>
    <source>
        <strain evidence="4 5">MM109</strain>
    </source>
</reference>
<dbReference type="Pfam" id="PF15646">
    <property type="entry name" value="Tox-REase-2"/>
    <property type="match status" value="1"/>
</dbReference>
<dbReference type="Proteomes" id="UP000244201">
    <property type="component" value="Chromosome"/>
</dbReference>
<dbReference type="SMART" id="SM00306">
    <property type="entry name" value="HintN"/>
    <property type="match status" value="1"/>
</dbReference>
<feature type="transmembrane region" description="Helical" evidence="2">
    <location>
        <begin position="39"/>
        <end position="62"/>
    </location>
</feature>
<proteinExistence type="predicted"/>
<feature type="compositionally biased region" description="Basic and acidic residues" evidence="1">
    <location>
        <begin position="249"/>
        <end position="265"/>
    </location>
</feature>
<organism evidence="4 5">
    <name type="scientific">Streptomyces lunaelactis</name>
    <dbReference type="NCBI Taxonomy" id="1535768"/>
    <lineage>
        <taxon>Bacteria</taxon>
        <taxon>Bacillati</taxon>
        <taxon>Actinomycetota</taxon>
        <taxon>Actinomycetes</taxon>
        <taxon>Kitasatosporales</taxon>
        <taxon>Streptomycetaceae</taxon>
        <taxon>Streptomyces</taxon>
    </lineage>
</organism>